<evidence type="ECO:0000256" key="2">
    <source>
        <dbReference type="ARBA" id="ARBA00005982"/>
    </source>
</evidence>
<evidence type="ECO:0000313" key="7">
    <source>
        <dbReference type="EMBL" id="KAL3681798.1"/>
    </source>
</evidence>
<gene>
    <name evidence="7" type="ORF">R1sor_024754</name>
</gene>
<dbReference type="Gene3D" id="1.20.1250.20">
    <property type="entry name" value="MFS general substrate transporter like domains"/>
    <property type="match status" value="1"/>
</dbReference>
<proteinExistence type="inferred from homology"/>
<feature type="transmembrane region" description="Helical" evidence="6">
    <location>
        <begin position="86"/>
        <end position="103"/>
    </location>
</feature>
<evidence type="ECO:0000256" key="1">
    <source>
        <dbReference type="ARBA" id="ARBA00004141"/>
    </source>
</evidence>
<dbReference type="EMBL" id="JBJQOH010000007">
    <property type="protein sequence ID" value="KAL3681798.1"/>
    <property type="molecule type" value="Genomic_DNA"/>
</dbReference>
<evidence type="ECO:0000256" key="4">
    <source>
        <dbReference type="ARBA" id="ARBA00022989"/>
    </source>
</evidence>
<comment type="similarity">
    <text evidence="2">Belongs to the major facilitator superfamily. Proton-dependent oligopeptide transporter (POT/PTR) (TC 2.A.17) family.</text>
</comment>
<evidence type="ECO:0000313" key="8">
    <source>
        <dbReference type="Proteomes" id="UP001633002"/>
    </source>
</evidence>
<keyword evidence="4 6" id="KW-1133">Transmembrane helix</keyword>
<dbReference type="PANTHER" id="PTHR11654">
    <property type="entry name" value="OLIGOPEPTIDE TRANSPORTER-RELATED"/>
    <property type="match status" value="1"/>
</dbReference>
<dbReference type="InterPro" id="IPR000109">
    <property type="entry name" value="POT_fam"/>
</dbReference>
<keyword evidence="8" id="KW-1185">Reference proteome</keyword>
<evidence type="ECO:0000256" key="5">
    <source>
        <dbReference type="ARBA" id="ARBA00023136"/>
    </source>
</evidence>
<comment type="subcellular location">
    <subcellularLocation>
        <location evidence="1">Membrane</location>
        <topology evidence="1">Multi-pass membrane protein</topology>
    </subcellularLocation>
</comment>
<organism evidence="7 8">
    <name type="scientific">Riccia sorocarpa</name>
    <dbReference type="NCBI Taxonomy" id="122646"/>
    <lineage>
        <taxon>Eukaryota</taxon>
        <taxon>Viridiplantae</taxon>
        <taxon>Streptophyta</taxon>
        <taxon>Embryophyta</taxon>
        <taxon>Marchantiophyta</taxon>
        <taxon>Marchantiopsida</taxon>
        <taxon>Marchantiidae</taxon>
        <taxon>Marchantiales</taxon>
        <taxon>Ricciaceae</taxon>
        <taxon>Riccia</taxon>
    </lineage>
</organism>
<protein>
    <submittedName>
        <fullName evidence="7">Uncharacterized protein</fullName>
    </submittedName>
</protein>
<dbReference type="Proteomes" id="UP001633002">
    <property type="component" value="Unassembled WGS sequence"/>
</dbReference>
<dbReference type="InterPro" id="IPR036259">
    <property type="entry name" value="MFS_trans_sf"/>
</dbReference>
<reference evidence="7 8" key="1">
    <citation type="submission" date="2024-09" db="EMBL/GenBank/DDBJ databases">
        <title>Chromosome-scale assembly of Riccia sorocarpa.</title>
        <authorList>
            <person name="Paukszto L."/>
        </authorList>
    </citation>
    <scope>NUCLEOTIDE SEQUENCE [LARGE SCALE GENOMIC DNA]</scope>
    <source>
        <strain evidence="7">LP-2024</strain>
        <tissue evidence="7">Aerial parts of the thallus</tissue>
    </source>
</reference>
<sequence>MSLRKRSIRAFLKTINSSDRLDDGSDVLQPSVLSLRWSKFAEKPHSGEKQGNHRLLWYYCASNVGLFIGFGPVVYCEDKVGRCWSYWFVVISPLFAILILRAVTPKYGSAEALVIDLGRRLCSLALFPYWQYESHQRRKLFRSQKRKTGILNSHFLWGSFTASEMWNSQIAASLCERFRSFRPFHLIIISQLLSRTFSKVGLCTVVNAIWTGTTVLVAVPAIFNSFVVPFTRKFRGRRDRVSIPRRIAIAVVVVILSVVTAATVQKWRLQRMKAARRRMHLGIGYCVAQEVLMAFAEVFLGQPVGEPFLRGCVQKLLNPAGSLSWMDPA</sequence>
<feature type="transmembrane region" description="Helical" evidence="6">
    <location>
        <begin position="200"/>
        <end position="223"/>
    </location>
</feature>
<keyword evidence="3 6" id="KW-0812">Transmembrane</keyword>
<evidence type="ECO:0000256" key="3">
    <source>
        <dbReference type="ARBA" id="ARBA00022692"/>
    </source>
</evidence>
<dbReference type="AlphaFoldDB" id="A0ABD3GRE0"/>
<feature type="transmembrane region" description="Helical" evidence="6">
    <location>
        <begin position="55"/>
        <end position="74"/>
    </location>
</feature>
<evidence type="ECO:0000256" key="6">
    <source>
        <dbReference type="SAM" id="Phobius"/>
    </source>
</evidence>
<feature type="transmembrane region" description="Helical" evidence="6">
    <location>
        <begin position="243"/>
        <end position="264"/>
    </location>
</feature>
<dbReference type="Pfam" id="PF00854">
    <property type="entry name" value="PTR2"/>
    <property type="match status" value="1"/>
</dbReference>
<dbReference type="GO" id="GO:0016020">
    <property type="term" value="C:membrane"/>
    <property type="evidence" value="ECO:0007669"/>
    <property type="project" value="UniProtKB-SubCell"/>
</dbReference>
<accession>A0ABD3GRE0</accession>
<name>A0ABD3GRE0_9MARC</name>
<keyword evidence="5 6" id="KW-0472">Membrane</keyword>
<comment type="caution">
    <text evidence="7">The sequence shown here is derived from an EMBL/GenBank/DDBJ whole genome shotgun (WGS) entry which is preliminary data.</text>
</comment>